<name>A0A382KIK6_9ZZZZ</name>
<evidence type="ECO:0000256" key="2">
    <source>
        <dbReference type="ARBA" id="ARBA00012682"/>
    </source>
</evidence>
<evidence type="ECO:0000259" key="5">
    <source>
        <dbReference type="Pfam" id="PF00081"/>
    </source>
</evidence>
<dbReference type="InterPro" id="IPR001189">
    <property type="entry name" value="Mn/Fe_SOD"/>
</dbReference>
<evidence type="ECO:0000256" key="4">
    <source>
        <dbReference type="ARBA" id="ARBA00023002"/>
    </source>
</evidence>
<dbReference type="Pfam" id="PF00081">
    <property type="entry name" value="Sod_Fe_N"/>
    <property type="match status" value="1"/>
</dbReference>
<dbReference type="EMBL" id="UINC01080914">
    <property type="protein sequence ID" value="SVC24300.1"/>
    <property type="molecule type" value="Genomic_DNA"/>
</dbReference>
<dbReference type="PRINTS" id="PR01703">
    <property type="entry name" value="MNSODISMTASE"/>
</dbReference>
<dbReference type="Gene3D" id="1.10.287.990">
    <property type="entry name" value="Fe,Mn superoxide dismutase (SOD) domain"/>
    <property type="match status" value="1"/>
</dbReference>
<dbReference type="PANTHER" id="PTHR43595">
    <property type="entry name" value="37S RIBOSOMAL PROTEIN S26, MITOCHONDRIAL"/>
    <property type="match status" value="1"/>
</dbReference>
<dbReference type="InterPro" id="IPR019833">
    <property type="entry name" value="Mn/Fe_SOD_BS"/>
</dbReference>
<dbReference type="Gene3D" id="3.55.40.20">
    <property type="entry name" value="Iron/manganese superoxide dismutase, C-terminal domain"/>
    <property type="match status" value="1"/>
</dbReference>
<evidence type="ECO:0000259" key="6">
    <source>
        <dbReference type="Pfam" id="PF02777"/>
    </source>
</evidence>
<protein>
    <recommendedName>
        <fullName evidence="2">superoxide dismutase</fullName>
        <ecNumber evidence="2">1.15.1.1</ecNumber>
    </recommendedName>
</protein>
<feature type="domain" description="Manganese/iron superoxide dismutase N-terminal" evidence="5">
    <location>
        <begin position="1"/>
        <end position="66"/>
    </location>
</feature>
<dbReference type="FunFam" id="1.10.287.990:FF:000001">
    <property type="entry name" value="Superoxide dismutase"/>
    <property type="match status" value="1"/>
</dbReference>
<comment type="similarity">
    <text evidence="1">Belongs to the iron/manganese superoxide dismutase family.</text>
</comment>
<evidence type="ECO:0000256" key="1">
    <source>
        <dbReference type="ARBA" id="ARBA00008714"/>
    </source>
</evidence>
<keyword evidence="3" id="KW-0479">Metal-binding</keyword>
<dbReference type="GO" id="GO:0004784">
    <property type="term" value="F:superoxide dismutase activity"/>
    <property type="evidence" value="ECO:0007669"/>
    <property type="project" value="UniProtKB-EC"/>
</dbReference>
<dbReference type="PANTHER" id="PTHR43595:SF2">
    <property type="entry name" value="SMALL RIBOSOMAL SUBUNIT PROTEIN MS42"/>
    <property type="match status" value="1"/>
</dbReference>
<sequence length="180" mass="19515">MEIHHSKHHNAYITNVNTALEGHDDLASKDVGDLIADLDSVPEAIRTAVRNNGGGHANHSLFWTVMGPGAGGQPGGDLANAIDSDLGGFDSFKEKFSAAGATRFGSGWAWLVAKNGKLDVLSTPNQDSPVMTGEGTPLLGMDVWEHAYYLNYQNRRPDYIAAFFNVINWEEVARRYGVAK</sequence>
<dbReference type="InterPro" id="IPR036314">
    <property type="entry name" value="SOD_C_sf"/>
</dbReference>
<dbReference type="EC" id="1.15.1.1" evidence="2"/>
<keyword evidence="4" id="KW-0560">Oxidoreductase</keyword>
<dbReference type="InterPro" id="IPR019831">
    <property type="entry name" value="Mn/Fe_SOD_N"/>
</dbReference>
<organism evidence="7">
    <name type="scientific">marine metagenome</name>
    <dbReference type="NCBI Taxonomy" id="408172"/>
    <lineage>
        <taxon>unclassified sequences</taxon>
        <taxon>metagenomes</taxon>
        <taxon>ecological metagenomes</taxon>
    </lineage>
</organism>
<dbReference type="GO" id="GO:0046872">
    <property type="term" value="F:metal ion binding"/>
    <property type="evidence" value="ECO:0007669"/>
    <property type="project" value="UniProtKB-KW"/>
</dbReference>
<feature type="domain" description="Manganese/iron superoxide dismutase C-terminal" evidence="6">
    <location>
        <begin position="75"/>
        <end position="175"/>
    </location>
</feature>
<dbReference type="SUPFAM" id="SSF54719">
    <property type="entry name" value="Fe,Mn superoxide dismutase (SOD), C-terminal domain"/>
    <property type="match status" value="1"/>
</dbReference>
<dbReference type="InterPro" id="IPR019832">
    <property type="entry name" value="Mn/Fe_SOD_C"/>
</dbReference>
<accession>A0A382KIK6</accession>
<dbReference type="PIRSF" id="PIRSF000349">
    <property type="entry name" value="SODismutase"/>
    <property type="match status" value="1"/>
</dbReference>
<dbReference type="FunFam" id="3.55.40.20:FF:000001">
    <property type="entry name" value="Superoxide dismutase"/>
    <property type="match status" value="1"/>
</dbReference>
<dbReference type="InterPro" id="IPR036324">
    <property type="entry name" value="Mn/Fe_SOD_N_sf"/>
</dbReference>
<dbReference type="PROSITE" id="PS00088">
    <property type="entry name" value="SOD_MN"/>
    <property type="match status" value="1"/>
</dbReference>
<evidence type="ECO:0000256" key="3">
    <source>
        <dbReference type="ARBA" id="ARBA00022723"/>
    </source>
</evidence>
<dbReference type="Pfam" id="PF02777">
    <property type="entry name" value="Sod_Fe_C"/>
    <property type="match status" value="1"/>
</dbReference>
<gene>
    <name evidence="7" type="ORF">METZ01_LOCUS277154</name>
</gene>
<proteinExistence type="inferred from homology"/>
<dbReference type="SUPFAM" id="SSF46609">
    <property type="entry name" value="Fe,Mn superoxide dismutase (SOD), N-terminal domain"/>
    <property type="match status" value="1"/>
</dbReference>
<dbReference type="GO" id="GO:0005737">
    <property type="term" value="C:cytoplasm"/>
    <property type="evidence" value="ECO:0007669"/>
    <property type="project" value="TreeGrafter"/>
</dbReference>
<evidence type="ECO:0000313" key="7">
    <source>
        <dbReference type="EMBL" id="SVC24300.1"/>
    </source>
</evidence>
<reference evidence="7" key="1">
    <citation type="submission" date="2018-05" db="EMBL/GenBank/DDBJ databases">
        <authorList>
            <person name="Lanie J.A."/>
            <person name="Ng W.-L."/>
            <person name="Kazmierczak K.M."/>
            <person name="Andrzejewski T.M."/>
            <person name="Davidsen T.M."/>
            <person name="Wayne K.J."/>
            <person name="Tettelin H."/>
            <person name="Glass J.I."/>
            <person name="Rusch D."/>
            <person name="Podicherti R."/>
            <person name="Tsui H.-C.T."/>
            <person name="Winkler M.E."/>
        </authorList>
    </citation>
    <scope>NUCLEOTIDE SEQUENCE</scope>
</reference>
<dbReference type="AlphaFoldDB" id="A0A382KIK6"/>